<feature type="repeat" description="ANK" evidence="8">
    <location>
        <begin position="300"/>
        <end position="332"/>
    </location>
</feature>
<feature type="repeat" description="ANK" evidence="8">
    <location>
        <begin position="115"/>
        <end position="147"/>
    </location>
</feature>
<feature type="repeat" description="ANK" evidence="8">
    <location>
        <begin position="226"/>
        <end position="259"/>
    </location>
</feature>
<evidence type="ECO:0000256" key="2">
    <source>
        <dbReference type="ARBA" id="ARBA00022483"/>
    </source>
</evidence>
<evidence type="ECO:0000256" key="1">
    <source>
        <dbReference type="ARBA" id="ARBA00004175"/>
    </source>
</evidence>
<keyword evidence="2" id="KW-0268">Exocytosis</keyword>
<dbReference type="SMART" id="SM00248">
    <property type="entry name" value="ANK"/>
    <property type="match status" value="7"/>
</dbReference>
<dbReference type="Gene3D" id="1.25.40.20">
    <property type="entry name" value="Ankyrin repeat-containing domain"/>
    <property type="match status" value="3"/>
</dbReference>
<dbReference type="OrthoDB" id="366390at2759"/>
<feature type="repeat" description="ANK" evidence="8">
    <location>
        <begin position="162"/>
        <end position="194"/>
    </location>
</feature>
<keyword evidence="6 8" id="KW-0040">ANK repeat</keyword>
<reference evidence="9 10" key="1">
    <citation type="submission" date="2017-03" db="EMBL/GenBank/DDBJ databases">
        <title>Genome Survey of Euroglyphus maynei.</title>
        <authorList>
            <person name="Arlian L.G."/>
            <person name="Morgan M.S."/>
            <person name="Rider S.D."/>
        </authorList>
    </citation>
    <scope>NUCLEOTIDE SEQUENCE [LARGE SCALE GENOMIC DNA]</scope>
    <source>
        <strain evidence="9">Arlian Lab</strain>
        <tissue evidence="9">Whole body</tissue>
    </source>
</reference>
<keyword evidence="10" id="KW-1185">Reference proteome</keyword>
<dbReference type="PROSITE" id="PS50088">
    <property type="entry name" value="ANK_REPEAT"/>
    <property type="match status" value="6"/>
</dbReference>
<feature type="repeat" description="ANK" evidence="8">
    <location>
        <begin position="82"/>
        <end position="114"/>
    </location>
</feature>
<keyword evidence="7" id="KW-0472">Membrane</keyword>
<evidence type="ECO:0000256" key="5">
    <source>
        <dbReference type="ARBA" id="ARBA00023028"/>
    </source>
</evidence>
<keyword evidence="4" id="KW-0677">Repeat</keyword>
<keyword evidence="3" id="KW-1052">Target cell membrane</keyword>
<dbReference type="InterPro" id="IPR002110">
    <property type="entry name" value="Ankyrin_rpt"/>
</dbReference>
<organism evidence="9 10">
    <name type="scientific">Euroglyphus maynei</name>
    <name type="common">Mayne's house dust mite</name>
    <dbReference type="NCBI Taxonomy" id="6958"/>
    <lineage>
        <taxon>Eukaryota</taxon>
        <taxon>Metazoa</taxon>
        <taxon>Ecdysozoa</taxon>
        <taxon>Arthropoda</taxon>
        <taxon>Chelicerata</taxon>
        <taxon>Arachnida</taxon>
        <taxon>Acari</taxon>
        <taxon>Acariformes</taxon>
        <taxon>Sarcoptiformes</taxon>
        <taxon>Astigmata</taxon>
        <taxon>Psoroptidia</taxon>
        <taxon>Analgoidea</taxon>
        <taxon>Pyroglyphidae</taxon>
        <taxon>Pyroglyphinae</taxon>
        <taxon>Euroglyphus</taxon>
    </lineage>
</organism>
<dbReference type="GO" id="GO:0044218">
    <property type="term" value="C:other organism cell membrane"/>
    <property type="evidence" value="ECO:0007669"/>
    <property type="project" value="UniProtKB-KW"/>
</dbReference>
<evidence type="ECO:0000256" key="6">
    <source>
        <dbReference type="ARBA" id="ARBA00023043"/>
    </source>
</evidence>
<dbReference type="GO" id="GO:0006887">
    <property type="term" value="P:exocytosis"/>
    <property type="evidence" value="ECO:0007669"/>
    <property type="project" value="UniProtKB-KW"/>
</dbReference>
<name>A0A1Y3BKQ7_EURMA</name>
<comment type="caution">
    <text evidence="9">The sequence shown here is derived from an EMBL/GenBank/DDBJ whole genome shotgun (WGS) entry which is preliminary data.</text>
</comment>
<keyword evidence="5" id="KW-0800">Toxin</keyword>
<dbReference type="EMBL" id="MUJZ01013017">
    <property type="protein sequence ID" value="OTF81549.1"/>
    <property type="molecule type" value="Genomic_DNA"/>
</dbReference>
<feature type="repeat" description="ANK" evidence="8">
    <location>
        <begin position="263"/>
        <end position="289"/>
    </location>
</feature>
<dbReference type="PROSITE" id="PS50297">
    <property type="entry name" value="ANK_REP_REGION"/>
    <property type="match status" value="5"/>
</dbReference>
<evidence type="ECO:0000313" key="9">
    <source>
        <dbReference type="EMBL" id="OTF81549.1"/>
    </source>
</evidence>
<dbReference type="InterPro" id="IPR036770">
    <property type="entry name" value="Ankyrin_rpt-contain_sf"/>
</dbReference>
<evidence type="ECO:0000256" key="7">
    <source>
        <dbReference type="ARBA" id="ARBA00023298"/>
    </source>
</evidence>
<dbReference type="AlphaFoldDB" id="A0A1Y3BKQ7"/>
<evidence type="ECO:0000256" key="8">
    <source>
        <dbReference type="PROSITE-ProRule" id="PRU00023"/>
    </source>
</evidence>
<keyword evidence="7" id="KW-1053">Target membrane</keyword>
<evidence type="ECO:0000313" key="10">
    <source>
        <dbReference type="Proteomes" id="UP000194236"/>
    </source>
</evidence>
<dbReference type="Pfam" id="PF00023">
    <property type="entry name" value="Ank"/>
    <property type="match status" value="1"/>
</dbReference>
<gene>
    <name evidence="9" type="ORF">BLA29_001239</name>
</gene>
<comment type="subcellular location">
    <subcellularLocation>
        <location evidence="1">Target cell membrane</location>
    </subcellularLocation>
</comment>
<dbReference type="PANTHER" id="PTHR24178">
    <property type="entry name" value="MOLTING PROTEIN MLT-4"/>
    <property type="match status" value="1"/>
</dbReference>
<dbReference type="GO" id="GO:0044231">
    <property type="term" value="C:host cell presynaptic membrane"/>
    <property type="evidence" value="ECO:0007669"/>
    <property type="project" value="UniProtKB-KW"/>
</dbReference>
<protein>
    <submittedName>
        <fullName evidence="9">Ankyrin repeat domain containing protein</fullName>
    </submittedName>
</protein>
<keyword evidence="5" id="KW-0638">Presynaptic neurotoxin</keyword>
<dbReference type="Pfam" id="PF12796">
    <property type="entry name" value="Ank_2"/>
    <property type="match status" value="2"/>
</dbReference>
<evidence type="ECO:0000256" key="4">
    <source>
        <dbReference type="ARBA" id="ARBA00022737"/>
    </source>
</evidence>
<keyword evidence="5" id="KW-0528">Neurotoxin</keyword>
<sequence length="608" mass="68600">MPSRLDNNNNNGTIPLMPSLQRLQRELADSIIRQAPLDEIRILLACGAKVNEPVTQGMDSFFSFFVNEKFWNEYFVFVFEKQGLRPLHYATYQRYEKAVNLLLVRGCDVDSMDDVGYTALHLSAERGYNELMNLLIEHGARVKFTELRPDDKALGNPPRATIADEPLRLAIKNGHLECAEILLKNGADPNARYFLGSEINLISPLNVMCLEMLLKYGAIPDSRDRSGLTPLMKSCRHPQGYAAAKILIYHGADVNAITSERHDYRSVLHYAVLSNNIDIVRLLLHHGANARYIFPTATAQKPTPLDFALLSGNVEMVKLLIDAGADVNVGSPIIGRPLHIVLSEKAPNKAELIDLLLEAGADPNAITNDARGPLLKPPIGEYFNATEQPQAYIIRKLLKYGAKIVIKAQVHDRIGILKVINRLDVERDKEVINLVLEAADAFNIAGIKRCSLLNERLRERILQTATRPQPLLHLCRQYIRKILHQISIQAQTNMIQKARSIQCPLYVNRTIMNETDELNEIELERLNRMTIDEIEDAFITGGNGDPERLKLLTILLRRTSIQPSLTTTLADTQVIERIENLLLPDILKRYLNYEISFTSMHELMMAVC</sequence>
<dbReference type="PRINTS" id="PR01415">
    <property type="entry name" value="ANKYRIN"/>
</dbReference>
<proteinExistence type="predicted"/>
<accession>A0A1Y3BKQ7</accession>
<dbReference type="PANTHER" id="PTHR24178:SF41">
    <property type="entry name" value="ANKYRIN-2 ISOFORM X1"/>
    <property type="match status" value="1"/>
</dbReference>
<evidence type="ECO:0000256" key="3">
    <source>
        <dbReference type="ARBA" id="ARBA00022537"/>
    </source>
</evidence>
<dbReference type="SUPFAM" id="SSF48403">
    <property type="entry name" value="Ankyrin repeat"/>
    <property type="match status" value="2"/>
</dbReference>
<dbReference type="Proteomes" id="UP000194236">
    <property type="component" value="Unassembled WGS sequence"/>
</dbReference>